<accession>A0A381NWX4</accession>
<proteinExistence type="predicted"/>
<dbReference type="PROSITE" id="PS51365">
    <property type="entry name" value="RENAL_DIPEPTIDASE_2"/>
    <property type="match status" value="1"/>
</dbReference>
<gene>
    <name evidence="1" type="ORF">METZ01_LOCUS11980</name>
</gene>
<dbReference type="EMBL" id="UINC01000665">
    <property type="protein sequence ID" value="SUZ59126.1"/>
    <property type="molecule type" value="Genomic_DNA"/>
</dbReference>
<dbReference type="SUPFAM" id="SSF51556">
    <property type="entry name" value="Metallo-dependent hydrolases"/>
    <property type="match status" value="1"/>
</dbReference>
<dbReference type="InterPro" id="IPR032466">
    <property type="entry name" value="Metal_Hydrolase"/>
</dbReference>
<sequence>MNAIEWNRDLTQSVLQINTQEKDLIDKPDRGKATVSLQAMRKGNIGFCVATQIARYIKSNNPLPGWNSPAQAWAQTQGQLAWYRAMEKANEMVQIIDKKGLQSHLDLWSSDEPNKPIGYLLNLEGADSIVTLDHLHKAYEQGLRAIGPAHYGPGTYAHGTDSEGGLGTKGKELLNEIEKLNMILDVTHLCDQSFWEAIDHYNGKMWASHSNCRSLVPNQRQFSNLQIKELISRKAIIGMAFDAWMMIPKWQKGISDPKKSGLVIETIIDHIDHICQLSGNSDHIALGTDLDGGFGKEQCPYDLETISDLQKMDALLKKRGYSENDIQKILNQNAINFLMGALP</sequence>
<dbReference type="AlphaFoldDB" id="A0A381NWX4"/>
<dbReference type="GO" id="GO:0006508">
    <property type="term" value="P:proteolysis"/>
    <property type="evidence" value="ECO:0007669"/>
    <property type="project" value="InterPro"/>
</dbReference>
<name>A0A381NWX4_9ZZZZ</name>
<evidence type="ECO:0008006" key="2">
    <source>
        <dbReference type="Google" id="ProtNLM"/>
    </source>
</evidence>
<protein>
    <recommendedName>
        <fullName evidence="2">Peptidase M19</fullName>
    </recommendedName>
</protein>
<dbReference type="InterPro" id="IPR008257">
    <property type="entry name" value="Pept_M19"/>
</dbReference>
<evidence type="ECO:0000313" key="1">
    <source>
        <dbReference type="EMBL" id="SUZ59126.1"/>
    </source>
</evidence>
<reference evidence="1" key="1">
    <citation type="submission" date="2018-05" db="EMBL/GenBank/DDBJ databases">
        <authorList>
            <person name="Lanie J.A."/>
            <person name="Ng W.-L."/>
            <person name="Kazmierczak K.M."/>
            <person name="Andrzejewski T.M."/>
            <person name="Davidsen T.M."/>
            <person name="Wayne K.J."/>
            <person name="Tettelin H."/>
            <person name="Glass J.I."/>
            <person name="Rusch D."/>
            <person name="Podicherti R."/>
            <person name="Tsui H.-C.T."/>
            <person name="Winkler M.E."/>
        </authorList>
    </citation>
    <scope>NUCLEOTIDE SEQUENCE</scope>
</reference>
<dbReference type="Pfam" id="PF01244">
    <property type="entry name" value="Peptidase_M19"/>
    <property type="match status" value="1"/>
</dbReference>
<dbReference type="Gene3D" id="3.20.20.140">
    <property type="entry name" value="Metal-dependent hydrolases"/>
    <property type="match status" value="1"/>
</dbReference>
<dbReference type="PANTHER" id="PTHR10443">
    <property type="entry name" value="MICROSOMAL DIPEPTIDASE"/>
    <property type="match status" value="1"/>
</dbReference>
<dbReference type="GO" id="GO:0070573">
    <property type="term" value="F:metallodipeptidase activity"/>
    <property type="evidence" value="ECO:0007669"/>
    <property type="project" value="InterPro"/>
</dbReference>
<dbReference type="PANTHER" id="PTHR10443:SF12">
    <property type="entry name" value="DIPEPTIDASE"/>
    <property type="match status" value="1"/>
</dbReference>
<organism evidence="1">
    <name type="scientific">marine metagenome</name>
    <dbReference type="NCBI Taxonomy" id="408172"/>
    <lineage>
        <taxon>unclassified sequences</taxon>
        <taxon>metagenomes</taxon>
        <taxon>ecological metagenomes</taxon>
    </lineage>
</organism>